<gene>
    <name evidence="8" type="ORF">SAMN02745126_03399</name>
</gene>
<dbReference type="InterPro" id="IPR058533">
    <property type="entry name" value="Cation_efflux_TM"/>
</dbReference>
<dbReference type="InterPro" id="IPR040177">
    <property type="entry name" value="SLC30A9"/>
</dbReference>
<keyword evidence="9" id="KW-1185">Reference proteome</keyword>
<dbReference type="STRING" id="225324.SAMN02745126_03399"/>
<dbReference type="PANTHER" id="PTHR13414:SF9">
    <property type="entry name" value="PROTON-COUPLED ZINC ANTIPORTER SLC30A9, MITOCHONDRIAL"/>
    <property type="match status" value="1"/>
</dbReference>
<evidence type="ECO:0000256" key="3">
    <source>
        <dbReference type="ARBA" id="ARBA00022692"/>
    </source>
</evidence>
<dbReference type="InterPro" id="IPR027469">
    <property type="entry name" value="Cation_efflux_TMD_sf"/>
</dbReference>
<dbReference type="SUPFAM" id="SSF161111">
    <property type="entry name" value="Cation efflux protein transmembrane domain-like"/>
    <property type="match status" value="1"/>
</dbReference>
<dbReference type="GO" id="GO:0008324">
    <property type="term" value="F:monoatomic cation transmembrane transporter activity"/>
    <property type="evidence" value="ECO:0007669"/>
    <property type="project" value="InterPro"/>
</dbReference>
<dbReference type="Proteomes" id="UP000190092">
    <property type="component" value="Unassembled WGS sequence"/>
</dbReference>
<protein>
    <submittedName>
        <fullName evidence="8">Cation diffusion facilitator family transporter</fullName>
    </submittedName>
</protein>
<evidence type="ECO:0000256" key="2">
    <source>
        <dbReference type="ARBA" id="ARBA00022448"/>
    </source>
</evidence>
<accession>A0A1T4QRK6</accession>
<feature type="transmembrane region" description="Helical" evidence="6">
    <location>
        <begin position="12"/>
        <end position="32"/>
    </location>
</feature>
<dbReference type="GO" id="GO:0006829">
    <property type="term" value="P:zinc ion transport"/>
    <property type="evidence" value="ECO:0007669"/>
    <property type="project" value="InterPro"/>
</dbReference>
<comment type="subcellular location">
    <subcellularLocation>
        <location evidence="1">Membrane</location>
        <topology evidence="1">Multi-pass membrane protein</topology>
    </subcellularLocation>
</comment>
<evidence type="ECO:0000256" key="5">
    <source>
        <dbReference type="ARBA" id="ARBA00023136"/>
    </source>
</evidence>
<dbReference type="NCBIfam" id="TIGR01297">
    <property type="entry name" value="CDF"/>
    <property type="match status" value="1"/>
</dbReference>
<dbReference type="InterPro" id="IPR002524">
    <property type="entry name" value="Cation_efflux"/>
</dbReference>
<dbReference type="PANTHER" id="PTHR13414">
    <property type="entry name" value="HUEL-CATION TRANSPORTER"/>
    <property type="match status" value="1"/>
</dbReference>
<reference evidence="9" key="1">
    <citation type="submission" date="2017-02" db="EMBL/GenBank/DDBJ databases">
        <authorList>
            <person name="Varghese N."/>
            <person name="Submissions S."/>
        </authorList>
    </citation>
    <scope>NUCLEOTIDE SEQUENCE [LARGE SCALE GENOMIC DNA]</scope>
    <source>
        <strain evidence="9">ATCC 27094</strain>
    </source>
</reference>
<name>A0A1T4QRK6_9HYPH</name>
<evidence type="ECO:0000313" key="9">
    <source>
        <dbReference type="Proteomes" id="UP000190092"/>
    </source>
</evidence>
<sequence>MKSRDRRSASKMTVYAALAGNILVAITKFGAATFTGSSSMLSEGMHSLVDSGNELLLLYGYRASARKPDPSHPLGYGRELYFWSFMVALMLFAVGAGASIYEGVMHMREPEPIEHAEVNYVVLALSLVFEGASWWTALRLFRERKGTRNYWQAVHESKDPPAFMVLFEDTAAIIGIVIAAIGVFSADQLNIPELDGLASILIGIVLAVAALILARESKELLISEQASKRISNSIIELAASEPGVERATGVFTVHLAPDEILAALNLEFDDELKTPDIEQSVVSLERRIRDKHPEVVALFVKPKACAKHVA</sequence>
<evidence type="ECO:0000256" key="6">
    <source>
        <dbReference type="SAM" id="Phobius"/>
    </source>
</evidence>
<proteinExistence type="predicted"/>
<evidence type="ECO:0000256" key="1">
    <source>
        <dbReference type="ARBA" id="ARBA00004141"/>
    </source>
</evidence>
<dbReference type="InterPro" id="IPR036837">
    <property type="entry name" value="Cation_efflux_CTD_sf"/>
</dbReference>
<feature type="transmembrane region" description="Helical" evidence="6">
    <location>
        <begin position="81"/>
        <end position="101"/>
    </location>
</feature>
<feature type="domain" description="Cation efflux protein transmembrane" evidence="7">
    <location>
        <begin position="15"/>
        <end position="221"/>
    </location>
</feature>
<dbReference type="EMBL" id="FUWJ01000003">
    <property type="protein sequence ID" value="SKA06335.1"/>
    <property type="molecule type" value="Genomic_DNA"/>
</dbReference>
<evidence type="ECO:0000313" key="8">
    <source>
        <dbReference type="EMBL" id="SKA06335.1"/>
    </source>
</evidence>
<dbReference type="SUPFAM" id="SSF160240">
    <property type="entry name" value="Cation efflux protein cytoplasmic domain-like"/>
    <property type="match status" value="1"/>
</dbReference>
<keyword evidence="3 6" id="KW-0812">Transmembrane</keyword>
<keyword evidence="4 6" id="KW-1133">Transmembrane helix</keyword>
<dbReference type="GO" id="GO:0016020">
    <property type="term" value="C:membrane"/>
    <property type="evidence" value="ECO:0007669"/>
    <property type="project" value="UniProtKB-SubCell"/>
</dbReference>
<evidence type="ECO:0000259" key="7">
    <source>
        <dbReference type="Pfam" id="PF01545"/>
    </source>
</evidence>
<dbReference type="OrthoDB" id="9806522at2"/>
<dbReference type="Gene3D" id="1.20.1510.10">
    <property type="entry name" value="Cation efflux protein transmembrane domain"/>
    <property type="match status" value="1"/>
</dbReference>
<organism evidence="8 9">
    <name type="scientific">Enhydrobacter aerosaccus</name>
    <dbReference type="NCBI Taxonomy" id="225324"/>
    <lineage>
        <taxon>Bacteria</taxon>
        <taxon>Pseudomonadati</taxon>
        <taxon>Pseudomonadota</taxon>
        <taxon>Alphaproteobacteria</taxon>
        <taxon>Hyphomicrobiales</taxon>
        <taxon>Enhydrobacter</taxon>
    </lineage>
</organism>
<keyword evidence="5 6" id="KW-0472">Membrane</keyword>
<dbReference type="Pfam" id="PF01545">
    <property type="entry name" value="Cation_efflux"/>
    <property type="match status" value="1"/>
</dbReference>
<feature type="transmembrane region" description="Helical" evidence="6">
    <location>
        <begin position="162"/>
        <end position="184"/>
    </location>
</feature>
<dbReference type="RefSeq" id="WP_085935075.1">
    <property type="nucleotide sequence ID" value="NZ_FUWJ01000003.1"/>
</dbReference>
<evidence type="ECO:0000256" key="4">
    <source>
        <dbReference type="ARBA" id="ARBA00022989"/>
    </source>
</evidence>
<keyword evidence="2" id="KW-0813">Transport</keyword>
<feature type="transmembrane region" description="Helical" evidence="6">
    <location>
        <begin position="196"/>
        <end position="214"/>
    </location>
</feature>
<feature type="transmembrane region" description="Helical" evidence="6">
    <location>
        <begin position="121"/>
        <end position="141"/>
    </location>
</feature>
<dbReference type="AlphaFoldDB" id="A0A1T4QRK6"/>